<feature type="transmembrane region" description="Helical" evidence="1">
    <location>
        <begin position="77"/>
        <end position="102"/>
    </location>
</feature>
<evidence type="ECO:0000256" key="1">
    <source>
        <dbReference type="SAM" id="Phobius"/>
    </source>
</evidence>
<sequence>MPSYMSRGEMKSEARAAMRQSHVSPYITALIYCAVVYVIGLLSAKLMRVDALTYLQVLSESSPEYAVRFYISNAPGAFAYVIDLLLGFMTDLLYAGFVIFVLKMIRRQENSLWNLMDGFQNFLKIVGLNIVMGIFVFLWGLLFVIPGIVASYRYRQALYLLLDHPEMGIMECISESKRMMRGHKAELFILDLSFLGWSLLTIIPFVSVYVLPYMQSTYAIYYMHL</sequence>
<accession>A0A9D1G4P7</accession>
<keyword evidence="1" id="KW-0472">Membrane</keyword>
<proteinExistence type="predicted"/>
<evidence type="ECO:0000313" key="2">
    <source>
        <dbReference type="EMBL" id="HIS97208.1"/>
    </source>
</evidence>
<gene>
    <name evidence="2" type="ORF">IAD42_04455</name>
</gene>
<dbReference type="Proteomes" id="UP000886876">
    <property type="component" value="Unassembled WGS sequence"/>
</dbReference>
<feature type="non-terminal residue" evidence="2">
    <location>
        <position position="225"/>
    </location>
</feature>
<keyword evidence="1" id="KW-1133">Transmembrane helix</keyword>
<dbReference type="AlphaFoldDB" id="A0A9D1G4P7"/>
<name>A0A9D1G4P7_9FIRM</name>
<organism evidence="2 3">
    <name type="scientific">Candidatus Scatomorpha pullistercoris</name>
    <dbReference type="NCBI Taxonomy" id="2840929"/>
    <lineage>
        <taxon>Bacteria</taxon>
        <taxon>Bacillati</taxon>
        <taxon>Bacillota</taxon>
        <taxon>Clostridia</taxon>
        <taxon>Eubacteriales</taxon>
        <taxon>Candidatus Scatomorpha</taxon>
    </lineage>
</organism>
<feature type="transmembrane region" description="Helical" evidence="1">
    <location>
        <begin position="122"/>
        <end position="145"/>
    </location>
</feature>
<protein>
    <submittedName>
        <fullName evidence="2">DUF975 family protein</fullName>
    </submittedName>
</protein>
<comment type="caution">
    <text evidence="2">The sequence shown here is derived from an EMBL/GenBank/DDBJ whole genome shotgun (WGS) entry which is preliminary data.</text>
</comment>
<keyword evidence="1" id="KW-0812">Transmembrane</keyword>
<feature type="transmembrane region" description="Helical" evidence="1">
    <location>
        <begin position="26"/>
        <end position="44"/>
    </location>
</feature>
<reference evidence="2" key="2">
    <citation type="journal article" date="2021" name="PeerJ">
        <title>Extensive microbial diversity within the chicken gut microbiome revealed by metagenomics and culture.</title>
        <authorList>
            <person name="Gilroy R."/>
            <person name="Ravi A."/>
            <person name="Getino M."/>
            <person name="Pursley I."/>
            <person name="Horton D.L."/>
            <person name="Alikhan N.F."/>
            <person name="Baker D."/>
            <person name="Gharbi K."/>
            <person name="Hall N."/>
            <person name="Watson M."/>
            <person name="Adriaenssens E.M."/>
            <person name="Foster-Nyarko E."/>
            <person name="Jarju S."/>
            <person name="Secka A."/>
            <person name="Antonio M."/>
            <person name="Oren A."/>
            <person name="Chaudhuri R.R."/>
            <person name="La Ragione R."/>
            <person name="Hildebrand F."/>
            <person name="Pallen M.J."/>
        </authorList>
    </citation>
    <scope>NUCLEOTIDE SEQUENCE</scope>
    <source>
        <strain evidence="2">ChiHecec3B27-6122</strain>
    </source>
</reference>
<dbReference type="PANTHER" id="PTHR40076:SF1">
    <property type="entry name" value="MEMBRANE PROTEIN"/>
    <property type="match status" value="1"/>
</dbReference>
<dbReference type="EMBL" id="DVJS01000106">
    <property type="protein sequence ID" value="HIS97208.1"/>
    <property type="molecule type" value="Genomic_DNA"/>
</dbReference>
<dbReference type="PANTHER" id="PTHR40076">
    <property type="entry name" value="MEMBRANE PROTEIN-RELATED"/>
    <property type="match status" value="1"/>
</dbReference>
<dbReference type="InterPro" id="IPR010380">
    <property type="entry name" value="DUF975"/>
</dbReference>
<feature type="transmembrane region" description="Helical" evidence="1">
    <location>
        <begin position="187"/>
        <end position="211"/>
    </location>
</feature>
<dbReference type="Pfam" id="PF06161">
    <property type="entry name" value="DUF975"/>
    <property type="match status" value="1"/>
</dbReference>
<evidence type="ECO:0000313" key="3">
    <source>
        <dbReference type="Proteomes" id="UP000886876"/>
    </source>
</evidence>
<reference evidence="2" key="1">
    <citation type="submission" date="2020-10" db="EMBL/GenBank/DDBJ databases">
        <authorList>
            <person name="Gilroy R."/>
        </authorList>
    </citation>
    <scope>NUCLEOTIDE SEQUENCE</scope>
    <source>
        <strain evidence="2">ChiHecec3B27-6122</strain>
    </source>
</reference>